<protein>
    <submittedName>
        <fullName evidence="1">Uncharacterized protein</fullName>
    </submittedName>
</protein>
<dbReference type="EMBL" id="CM047907">
    <property type="protein sequence ID" value="KAJ0084469.1"/>
    <property type="molecule type" value="Genomic_DNA"/>
</dbReference>
<evidence type="ECO:0000313" key="1">
    <source>
        <dbReference type="EMBL" id="KAJ0084469.1"/>
    </source>
</evidence>
<accession>A0ACC1AAC4</accession>
<name>A0ACC1AAC4_9ROSI</name>
<evidence type="ECO:0000313" key="2">
    <source>
        <dbReference type="Proteomes" id="UP001164250"/>
    </source>
</evidence>
<reference evidence="2" key="1">
    <citation type="journal article" date="2023" name="G3 (Bethesda)">
        <title>Genome assembly and association tests identify interacting loci associated with vigor, precocity, and sex in interspecific pistachio rootstocks.</title>
        <authorList>
            <person name="Palmer W."/>
            <person name="Jacygrad E."/>
            <person name="Sagayaradj S."/>
            <person name="Cavanaugh K."/>
            <person name="Han R."/>
            <person name="Bertier L."/>
            <person name="Beede B."/>
            <person name="Kafkas S."/>
            <person name="Golino D."/>
            <person name="Preece J."/>
            <person name="Michelmore R."/>
        </authorList>
    </citation>
    <scope>NUCLEOTIDE SEQUENCE [LARGE SCALE GENOMIC DNA]</scope>
</reference>
<proteinExistence type="predicted"/>
<keyword evidence="2" id="KW-1185">Reference proteome</keyword>
<dbReference type="Proteomes" id="UP001164250">
    <property type="component" value="Chromosome 11"/>
</dbReference>
<comment type="caution">
    <text evidence="1">The sequence shown here is derived from an EMBL/GenBank/DDBJ whole genome shotgun (WGS) entry which is preliminary data.</text>
</comment>
<gene>
    <name evidence="1" type="ORF">Patl1_30059</name>
</gene>
<organism evidence="1 2">
    <name type="scientific">Pistacia atlantica</name>
    <dbReference type="NCBI Taxonomy" id="434234"/>
    <lineage>
        <taxon>Eukaryota</taxon>
        <taxon>Viridiplantae</taxon>
        <taxon>Streptophyta</taxon>
        <taxon>Embryophyta</taxon>
        <taxon>Tracheophyta</taxon>
        <taxon>Spermatophyta</taxon>
        <taxon>Magnoliopsida</taxon>
        <taxon>eudicotyledons</taxon>
        <taxon>Gunneridae</taxon>
        <taxon>Pentapetalae</taxon>
        <taxon>rosids</taxon>
        <taxon>malvids</taxon>
        <taxon>Sapindales</taxon>
        <taxon>Anacardiaceae</taxon>
        <taxon>Pistacia</taxon>
    </lineage>
</organism>
<sequence>MSNSEANSPTTDDQNEEQEMEQRGNIRLNLPDDGYEWKKYGQKFIRGIGKFRSYFKCQKANCMAKKKAEWCPSEPGKVRIVYENPHSHGSNNSSGAAGSPQSSNNANQYNLLTQVLGGSIFYFSKVIRVRIMIRILSSSNELQFPSHLTSYSFFL</sequence>